<feature type="compositionally biased region" description="Basic and acidic residues" evidence="1">
    <location>
        <begin position="122"/>
        <end position="136"/>
    </location>
</feature>
<feature type="compositionally biased region" description="Low complexity" evidence="1">
    <location>
        <begin position="1028"/>
        <end position="1043"/>
    </location>
</feature>
<feature type="compositionally biased region" description="Polar residues" evidence="1">
    <location>
        <begin position="1048"/>
        <end position="1057"/>
    </location>
</feature>
<proteinExistence type="predicted"/>
<feature type="compositionally biased region" description="Low complexity" evidence="1">
    <location>
        <begin position="137"/>
        <end position="152"/>
    </location>
</feature>
<feature type="compositionally biased region" description="Low complexity" evidence="1">
    <location>
        <begin position="444"/>
        <end position="461"/>
    </location>
</feature>
<feature type="compositionally biased region" description="Pro residues" evidence="1">
    <location>
        <begin position="222"/>
        <end position="231"/>
    </location>
</feature>
<evidence type="ECO:0000313" key="3">
    <source>
        <dbReference type="Proteomes" id="UP001166286"/>
    </source>
</evidence>
<feature type="region of interest" description="Disordered" evidence="1">
    <location>
        <begin position="1085"/>
        <end position="1136"/>
    </location>
</feature>
<feature type="region of interest" description="Disordered" evidence="1">
    <location>
        <begin position="498"/>
        <end position="537"/>
    </location>
</feature>
<feature type="compositionally biased region" description="Basic and acidic residues" evidence="1">
    <location>
        <begin position="498"/>
        <end position="513"/>
    </location>
</feature>
<evidence type="ECO:0000256" key="1">
    <source>
        <dbReference type="SAM" id="MobiDB-lite"/>
    </source>
</evidence>
<feature type="compositionally biased region" description="Pro residues" evidence="1">
    <location>
        <begin position="191"/>
        <end position="214"/>
    </location>
</feature>
<keyword evidence="3" id="KW-1185">Reference proteome</keyword>
<protein>
    <submittedName>
        <fullName evidence="2">Uncharacterized protein</fullName>
    </submittedName>
</protein>
<dbReference type="EMBL" id="JAFEKC020000006">
    <property type="protein sequence ID" value="KAK0514100.1"/>
    <property type="molecule type" value="Genomic_DNA"/>
</dbReference>
<feature type="compositionally biased region" description="Acidic residues" evidence="1">
    <location>
        <begin position="520"/>
        <end position="537"/>
    </location>
</feature>
<organism evidence="2 3">
    <name type="scientific">Cladonia borealis</name>
    <dbReference type="NCBI Taxonomy" id="184061"/>
    <lineage>
        <taxon>Eukaryota</taxon>
        <taxon>Fungi</taxon>
        <taxon>Dikarya</taxon>
        <taxon>Ascomycota</taxon>
        <taxon>Pezizomycotina</taxon>
        <taxon>Lecanoromycetes</taxon>
        <taxon>OSLEUM clade</taxon>
        <taxon>Lecanoromycetidae</taxon>
        <taxon>Lecanorales</taxon>
        <taxon>Lecanorineae</taxon>
        <taxon>Cladoniaceae</taxon>
        <taxon>Cladonia</taxon>
    </lineage>
</organism>
<feature type="region of interest" description="Disordered" evidence="1">
    <location>
        <begin position="415"/>
        <end position="477"/>
    </location>
</feature>
<evidence type="ECO:0000313" key="2">
    <source>
        <dbReference type="EMBL" id="KAK0514100.1"/>
    </source>
</evidence>
<feature type="region of interest" description="Disordered" evidence="1">
    <location>
        <begin position="994"/>
        <end position="1073"/>
    </location>
</feature>
<feature type="compositionally biased region" description="Pro residues" evidence="1">
    <location>
        <begin position="1087"/>
        <end position="1105"/>
    </location>
</feature>
<feature type="compositionally biased region" description="Basic and acidic residues" evidence="1">
    <location>
        <begin position="73"/>
        <end position="102"/>
    </location>
</feature>
<gene>
    <name evidence="2" type="ORF">JMJ35_003822</name>
</gene>
<feature type="compositionally biased region" description="Polar residues" evidence="1">
    <location>
        <begin position="462"/>
        <end position="477"/>
    </location>
</feature>
<comment type="caution">
    <text evidence="2">The sequence shown here is derived from an EMBL/GenBank/DDBJ whole genome shotgun (WGS) entry which is preliminary data.</text>
</comment>
<feature type="region of interest" description="Disordered" evidence="1">
    <location>
        <begin position="807"/>
        <end position="835"/>
    </location>
</feature>
<feature type="compositionally biased region" description="Polar residues" evidence="1">
    <location>
        <begin position="304"/>
        <end position="314"/>
    </location>
</feature>
<feature type="compositionally biased region" description="Basic and acidic residues" evidence="1">
    <location>
        <begin position="816"/>
        <end position="833"/>
    </location>
</feature>
<feature type="region of interest" description="Disordered" evidence="1">
    <location>
        <begin position="1"/>
        <end position="374"/>
    </location>
</feature>
<name>A0AA39R5C2_9LECA</name>
<dbReference type="Proteomes" id="UP001166286">
    <property type="component" value="Unassembled WGS sequence"/>
</dbReference>
<feature type="region of interest" description="Disordered" evidence="1">
    <location>
        <begin position="711"/>
        <end position="735"/>
    </location>
</feature>
<sequence length="1170" mass="126944">MFSHLRPNNRRSANPPPTSRPQTSSSPYYHDSSTLPAFSFDAPPPRTAQSLSFNQSPVSSEPPTLPPIPRVASQRESRAGDDWQAGEQEHVFLSSEERRLQQEDIIPGRPVPSTGNNYPPSKSEKDQPRTMSKENDAPLPSSSPERSRAAPSRQKRPIDLAYESMRSYSEPARRQSFGTYPENPQFIPQPLRQPPPPPPKPSQFPSQPPPPPPKLSQFPSQPQRPPPPPPVKSSQQVLSTTSQKSHGKTKLNLLNPMSLLARRRSSQAVAEAYSQNQVSSGLLKDPRIRGNVVHDFSAPRPTRPLSSNDPSTLGAQPKDGEASSEANQRRSYQNANAALDIETGSASSPEKEHTPVFKENFDESVDSWSTEMENPAKEKASAFMYQVSLQASQPDPSPASLPAFARKLPSNISSNTNAVRKVSSPPKAPLTMVLETPSPHQKSARSSPPTSPPSVRSRATSITDPSYNPQAPQRYKSNSSRFSFDLAGVGSAAQEKLLEEKHRDQAKRKERESVISGYSEMDDNEGYADYDDMMNDDGLEERIPGVNADADDFDMPGSQHVMEGFNFISPNKSSFESAASQVSTGLTSPDTPRDSQGQIVGFAVSKLLPELSQGEAQAFQPSQNKGDVRPEFTPDAASNYGYHTQLIQRDVATEGNLADVPGRLDAQDDDLYFDDGMIEDIEEEETHAFDESVFDDDSSRVYGLPLRDLKPLSENLAPSNPNITKSKDTGDGAEPMNLRSQAELAPSPHDSSDGEDSAIAEMRDSVADLNQRARTTSFAGLTQDNLGLHDRLAFAANQAAIQGRFNRSYSQGSAQESHDGFDPSHATSSKEKQLSQQLEGLSFGGMVNDTDDLAFDDVAFTEAEDDDPLIAAANAEALENDDNGFYGQEFGFYARATGSSESEYVNGGYFGPRAIESIHRMNSGRDKFQEPSLTPITERSEWSNRNSTISLAMHGFPLSAQLPSNPQLADLMRVQEGEEMSLESLRKLRRGAWGGSDVSLQSSSNSPNSGSPLTFFPSGLMGPPALPPSNNNNIAINSSSQNLAGSMHSLTSSNGHLSSDSDASPSSDSPTVTLASTQAALLIPQSMAPPPQPMGPPPPPPPPTDPSSSPIRRNAANKPWAPHHSRNSSGAESVSYREEGGMWFCERTRISAETGEVEVLGRSLVEGGRI</sequence>
<feature type="compositionally biased region" description="Polar residues" evidence="1">
    <location>
        <begin position="47"/>
        <end position="62"/>
    </location>
</feature>
<dbReference type="AlphaFoldDB" id="A0AA39R5C2"/>
<feature type="compositionally biased region" description="Basic and acidic residues" evidence="1">
    <location>
        <begin position="349"/>
        <end position="361"/>
    </location>
</feature>
<feature type="compositionally biased region" description="Polar residues" evidence="1">
    <location>
        <begin position="324"/>
        <end position="336"/>
    </location>
</feature>
<reference evidence="2" key="1">
    <citation type="submission" date="2023-03" db="EMBL/GenBank/DDBJ databases">
        <title>Complete genome of Cladonia borealis.</title>
        <authorList>
            <person name="Park H."/>
        </authorList>
    </citation>
    <scope>NUCLEOTIDE SEQUENCE</scope>
    <source>
        <strain evidence="2">ANT050790</strain>
    </source>
</reference>
<feature type="compositionally biased region" description="Low complexity" evidence="1">
    <location>
        <begin position="1058"/>
        <end position="1070"/>
    </location>
</feature>
<accession>A0AA39R5C2</accession>
<feature type="compositionally biased region" description="Low complexity" evidence="1">
    <location>
        <begin position="995"/>
        <end position="1013"/>
    </location>
</feature>